<evidence type="ECO:0000313" key="1">
    <source>
        <dbReference type="EMBL" id="MBU5439992.1"/>
    </source>
</evidence>
<dbReference type="EMBL" id="JAHLPM010000022">
    <property type="protein sequence ID" value="MBU5439992.1"/>
    <property type="molecule type" value="Genomic_DNA"/>
</dbReference>
<gene>
    <name evidence="1" type="ORF">KQI42_18440</name>
</gene>
<reference evidence="1 2" key="1">
    <citation type="submission" date="2021-06" db="EMBL/GenBank/DDBJ databases">
        <authorList>
            <person name="Sun Q."/>
            <person name="Li D."/>
        </authorList>
    </citation>
    <scope>NUCLEOTIDE SEQUENCE [LARGE SCALE GENOMIC DNA]</scope>
    <source>
        <strain evidence="1 2">MSJ-40</strain>
    </source>
</reference>
<proteinExistence type="predicted"/>
<evidence type="ECO:0000313" key="2">
    <source>
        <dbReference type="Proteomes" id="UP000749471"/>
    </source>
</evidence>
<comment type="caution">
    <text evidence="1">The sequence shown here is derived from an EMBL/GenBank/DDBJ whole genome shotgun (WGS) entry which is preliminary data.</text>
</comment>
<sequence length="71" mass="8768">MINFKALSMKERMDNFKCKLVWLVECEQNYVEYMNNRSEYMVWIEDENFIELKSFLAHKYGLKGVSFWRKD</sequence>
<keyword evidence="2" id="KW-1185">Reference proteome</keyword>
<dbReference type="Proteomes" id="UP000749471">
    <property type="component" value="Unassembled WGS sequence"/>
</dbReference>
<name>A0ABS6EB26_9FIRM</name>
<dbReference type="RefSeq" id="WP_216521906.1">
    <property type="nucleotide sequence ID" value="NZ_JAHLPM010000022.1"/>
</dbReference>
<accession>A0ABS6EB26</accession>
<organism evidence="1 2">
    <name type="scientific">Tissierella simiarum</name>
    <dbReference type="NCBI Taxonomy" id="2841534"/>
    <lineage>
        <taxon>Bacteria</taxon>
        <taxon>Bacillati</taxon>
        <taxon>Bacillota</taxon>
        <taxon>Tissierellia</taxon>
        <taxon>Tissierellales</taxon>
        <taxon>Tissierellaceae</taxon>
        <taxon>Tissierella</taxon>
    </lineage>
</organism>
<protein>
    <submittedName>
        <fullName evidence="1">Uncharacterized protein</fullName>
    </submittedName>
</protein>